<dbReference type="InterPro" id="IPR050678">
    <property type="entry name" value="DNA_Partitioning_ATPase"/>
</dbReference>
<evidence type="ECO:0000313" key="3">
    <source>
        <dbReference type="Proteomes" id="UP000011724"/>
    </source>
</evidence>
<dbReference type="PATRIC" id="fig|879567.3.peg.3450"/>
<organism evidence="2 3">
    <name type="scientific">Pseudodesulfovibrio piezophilus (strain DSM 21447 / JCM 15486 / C1TLV30)</name>
    <name type="common">Desulfovibrio piezophilus</name>
    <dbReference type="NCBI Taxonomy" id="1322246"/>
    <lineage>
        <taxon>Bacteria</taxon>
        <taxon>Pseudomonadati</taxon>
        <taxon>Thermodesulfobacteriota</taxon>
        <taxon>Desulfovibrionia</taxon>
        <taxon>Desulfovibrionales</taxon>
        <taxon>Desulfovibrionaceae</taxon>
    </lineage>
</organism>
<dbReference type="Gene3D" id="3.40.50.300">
    <property type="entry name" value="P-loop containing nucleotide triphosphate hydrolases"/>
    <property type="match status" value="1"/>
</dbReference>
<dbReference type="PANTHER" id="PTHR13696:SF96">
    <property type="entry name" value="COBQ_COBB_MIND_PARA NUCLEOTIDE BINDING DOMAIN-CONTAINING PROTEIN"/>
    <property type="match status" value="1"/>
</dbReference>
<dbReference type="PIRSF" id="PIRSF009320">
    <property type="entry name" value="Nuc_binding_HP_1000"/>
    <property type="match status" value="1"/>
</dbReference>
<dbReference type="InterPro" id="IPR002586">
    <property type="entry name" value="CobQ/CobB/MinD/ParA_Nub-bd_dom"/>
</dbReference>
<dbReference type="KEGG" id="dpi:BN4_20356"/>
<dbReference type="STRING" id="1322246.BN4_20356"/>
<dbReference type="AlphaFoldDB" id="M1WYL8"/>
<name>M1WYL8_PSEP2</name>
<reference evidence="2 3" key="1">
    <citation type="journal article" date="2013" name="PLoS ONE">
        <title>The first genomic and proteomic characterization of a deep-sea sulfate reducer: insights into the piezophilic lifestyle of Desulfovibrio piezophilus.</title>
        <authorList>
            <person name="Pradel N."/>
            <person name="Ji B."/>
            <person name="Gimenez G."/>
            <person name="Talla E."/>
            <person name="Lenoble P."/>
            <person name="Garel M."/>
            <person name="Tamburini C."/>
            <person name="Fourquet P."/>
            <person name="Lebrun R."/>
            <person name="Bertin P."/>
            <person name="Denis Y."/>
            <person name="Pophillat M."/>
            <person name="Barbe V."/>
            <person name="Ollivier B."/>
            <person name="Dolla A."/>
        </authorList>
    </citation>
    <scope>NUCLEOTIDE SEQUENCE [LARGE SCALE GENOMIC DNA]</scope>
    <source>
        <strain evidence="3">DSM 10523 / SB164P1</strain>
    </source>
</reference>
<evidence type="ECO:0000313" key="2">
    <source>
        <dbReference type="EMBL" id="CCH50418.1"/>
    </source>
</evidence>
<dbReference type="InterPro" id="IPR027417">
    <property type="entry name" value="P-loop_NTPase"/>
</dbReference>
<keyword evidence="3" id="KW-1185">Reference proteome</keyword>
<sequence length="215" mass="23329">MKTITLLAQKGGTGETILSIHLATAAANRRYSVLTVDIDPQGSSFFWSQRRQRGFPGVVKYSIRELRKNMATIAREVDLMILDTPSHSSRGAGDVVSLLDFVLIPSRLTIHDSVKLVCEKGKSGAIVLNCCPPPGLFDETALVREACLALEVYKMPVSPVAISQRAAFSLALIDGRAVTEFEKKGKAAGEIKTLWGWIKKELANGEQSSINVVAC</sequence>
<dbReference type="Pfam" id="PF01656">
    <property type="entry name" value="CbiA"/>
    <property type="match status" value="1"/>
</dbReference>
<reference evidence="3" key="2">
    <citation type="journal article" date="2013" name="Stand. Genomic Sci.">
        <title>Complete genome sequence of Desulfocapsa sulfexigens, a marine deltaproteobacterium specialized in disproportionating inorganic sulfur compounds.</title>
        <authorList>
            <person name="Finster K.W."/>
            <person name="Kjeldsen K.U."/>
            <person name="Kube M."/>
            <person name="Reinhardt R."/>
            <person name="Mussmann M."/>
            <person name="Amann R."/>
            <person name="Schreiber L."/>
        </authorList>
    </citation>
    <scope>NUCLEOTIDE SEQUENCE [LARGE SCALE GENOMIC DNA]</scope>
    <source>
        <strain evidence="3">DSM 10523 / SB164P1</strain>
    </source>
</reference>
<gene>
    <name evidence="2" type="ordered locus">BN4_20356</name>
</gene>
<protein>
    <submittedName>
        <fullName evidence="2">Putative MinD/ParA family ATPase</fullName>
    </submittedName>
</protein>
<dbReference type="RefSeq" id="WP_015416460.1">
    <property type="nucleotide sequence ID" value="NC_020409.1"/>
</dbReference>
<evidence type="ECO:0000259" key="1">
    <source>
        <dbReference type="Pfam" id="PF01656"/>
    </source>
</evidence>
<dbReference type="EMBL" id="FO203427">
    <property type="protein sequence ID" value="CCH50418.1"/>
    <property type="molecule type" value="Genomic_DNA"/>
</dbReference>
<dbReference type="HOGENOM" id="CLU_037612_5_3_7"/>
<dbReference type="BioCyc" id="DPIE1322246:BN4_RS17390-MONOMER"/>
<accession>M1WYL8</accession>
<dbReference type="eggNOG" id="COG1192">
    <property type="taxonomic scope" value="Bacteria"/>
</dbReference>
<proteinExistence type="predicted"/>
<feature type="domain" description="CobQ/CobB/MinD/ParA nucleotide binding" evidence="1">
    <location>
        <begin position="4"/>
        <end position="48"/>
    </location>
</feature>
<dbReference type="Proteomes" id="UP000011724">
    <property type="component" value="Chromosome"/>
</dbReference>
<dbReference type="SUPFAM" id="SSF52540">
    <property type="entry name" value="P-loop containing nucleoside triphosphate hydrolases"/>
    <property type="match status" value="1"/>
</dbReference>
<dbReference type="OrthoDB" id="13869at2"/>
<dbReference type="CDD" id="cd02042">
    <property type="entry name" value="ParAB_family"/>
    <property type="match status" value="1"/>
</dbReference>
<dbReference type="PANTHER" id="PTHR13696">
    <property type="entry name" value="P-LOOP CONTAINING NUCLEOSIDE TRIPHOSPHATE HYDROLASE"/>
    <property type="match status" value="1"/>
</dbReference>